<proteinExistence type="predicted"/>
<dbReference type="EMBL" id="JJML01000046">
    <property type="protein sequence ID" value="KGF71863.1"/>
    <property type="molecule type" value="Genomic_DNA"/>
</dbReference>
<keyword evidence="3" id="KW-1185">Reference proteome</keyword>
<dbReference type="OrthoDB" id="9806189at2"/>
<keyword evidence="2" id="KW-0560">Oxidoreductase</keyword>
<sequence length="99" mass="10768">MSSSMIRVLAHIVASPGKEAALQAVLLELIQPTRQESGCLAYELWQSPANPTQFVFVEAWASEAALNAHLISAHVEQAFLASADFLASPPEIYQYQLLA</sequence>
<reference evidence="2 3" key="1">
    <citation type="journal article" date="2014" name="Mol. Ecol.">
        <title>Evolution of Synechococcus.</title>
        <authorList>
            <person name="Dvorak P."/>
            <person name="Casamatta D."/>
            <person name="Hasler P."/>
            <person name="Poulickova A."/>
            <person name="Ondrej V."/>
            <person name="Sanges R."/>
        </authorList>
    </citation>
    <scope>NUCLEOTIDE SEQUENCE [LARGE SCALE GENOMIC DNA]</scope>
    <source>
        <strain evidence="2 3">CAUP A 1101</strain>
    </source>
</reference>
<name>A0A098TLZ6_9CYAN</name>
<dbReference type="PANTHER" id="PTHR33336:SF15">
    <property type="entry name" value="ABM DOMAIN-CONTAINING PROTEIN"/>
    <property type="match status" value="1"/>
</dbReference>
<comment type="caution">
    <text evidence="2">The sequence shown here is derived from an EMBL/GenBank/DDBJ whole genome shotgun (WGS) entry which is preliminary data.</text>
</comment>
<gene>
    <name evidence="2" type="ORF">DO97_14580</name>
</gene>
<dbReference type="STRING" id="1497020.DO97_14580"/>
<dbReference type="AlphaFoldDB" id="A0A098TLZ6"/>
<dbReference type="PANTHER" id="PTHR33336">
    <property type="entry name" value="QUINOL MONOOXYGENASE YGIN-RELATED"/>
    <property type="match status" value="1"/>
</dbReference>
<dbReference type="RefSeq" id="WP_036535496.1">
    <property type="nucleotide sequence ID" value="NZ_JJML01000046.1"/>
</dbReference>
<organism evidence="2 3">
    <name type="scientific">Neosynechococcus sphagnicola sy1</name>
    <dbReference type="NCBI Taxonomy" id="1497020"/>
    <lineage>
        <taxon>Bacteria</taxon>
        <taxon>Bacillati</taxon>
        <taxon>Cyanobacteriota</taxon>
        <taxon>Cyanophyceae</taxon>
        <taxon>Neosynechococcales</taxon>
        <taxon>Neosynechococcaceae</taxon>
        <taxon>Neosynechococcus</taxon>
    </lineage>
</organism>
<dbReference type="Pfam" id="PF03992">
    <property type="entry name" value="ABM"/>
    <property type="match status" value="1"/>
</dbReference>
<dbReference type="SUPFAM" id="SSF54909">
    <property type="entry name" value="Dimeric alpha+beta barrel"/>
    <property type="match status" value="1"/>
</dbReference>
<dbReference type="Gene3D" id="3.30.70.100">
    <property type="match status" value="1"/>
</dbReference>
<evidence type="ECO:0000313" key="3">
    <source>
        <dbReference type="Proteomes" id="UP000030170"/>
    </source>
</evidence>
<dbReference type="InterPro" id="IPR007138">
    <property type="entry name" value="ABM_dom"/>
</dbReference>
<dbReference type="GO" id="GO:0004497">
    <property type="term" value="F:monooxygenase activity"/>
    <property type="evidence" value="ECO:0007669"/>
    <property type="project" value="UniProtKB-KW"/>
</dbReference>
<dbReference type="InterPro" id="IPR011008">
    <property type="entry name" value="Dimeric_a/b-barrel"/>
</dbReference>
<evidence type="ECO:0000313" key="2">
    <source>
        <dbReference type="EMBL" id="KGF71863.1"/>
    </source>
</evidence>
<dbReference type="InterPro" id="IPR050744">
    <property type="entry name" value="AI-2_Isomerase_LsrG"/>
</dbReference>
<feature type="domain" description="ABM" evidence="1">
    <location>
        <begin position="6"/>
        <end position="95"/>
    </location>
</feature>
<protein>
    <submittedName>
        <fullName evidence="2">Antibiotic biosynthesis monooxygenase</fullName>
    </submittedName>
</protein>
<keyword evidence="2" id="KW-0503">Monooxygenase</keyword>
<dbReference type="PROSITE" id="PS51725">
    <property type="entry name" value="ABM"/>
    <property type="match status" value="1"/>
</dbReference>
<evidence type="ECO:0000259" key="1">
    <source>
        <dbReference type="PROSITE" id="PS51725"/>
    </source>
</evidence>
<accession>A0A098TLZ6</accession>
<dbReference type="Proteomes" id="UP000030170">
    <property type="component" value="Unassembled WGS sequence"/>
</dbReference>